<accession>T0R1D1</accession>
<keyword evidence="3" id="KW-1185">Reference proteome</keyword>
<dbReference type="RefSeq" id="XP_008620750.1">
    <property type="nucleotide sequence ID" value="XM_008622528.1"/>
</dbReference>
<evidence type="ECO:0000259" key="1">
    <source>
        <dbReference type="Pfam" id="PF08969"/>
    </source>
</evidence>
<feature type="domain" description="USP8 dimerisation" evidence="1">
    <location>
        <begin position="23"/>
        <end position="96"/>
    </location>
</feature>
<evidence type="ECO:0000313" key="2">
    <source>
        <dbReference type="EMBL" id="EQC25808.1"/>
    </source>
</evidence>
<dbReference type="Pfam" id="PF08969">
    <property type="entry name" value="USP8_dimer"/>
    <property type="match status" value="1"/>
</dbReference>
<protein>
    <recommendedName>
        <fullName evidence="1">USP8 dimerisation domain-containing protein</fullName>
    </recommendedName>
</protein>
<dbReference type="EMBL" id="JH767254">
    <property type="protein sequence ID" value="EQC25808.1"/>
    <property type="molecule type" value="Genomic_DNA"/>
</dbReference>
<proteinExistence type="predicted"/>
<organism evidence="2 3">
    <name type="scientific">Saprolegnia diclina (strain VS20)</name>
    <dbReference type="NCBI Taxonomy" id="1156394"/>
    <lineage>
        <taxon>Eukaryota</taxon>
        <taxon>Sar</taxon>
        <taxon>Stramenopiles</taxon>
        <taxon>Oomycota</taxon>
        <taxon>Saprolegniomycetes</taxon>
        <taxon>Saprolegniales</taxon>
        <taxon>Saprolegniaceae</taxon>
        <taxon>Saprolegnia</taxon>
    </lineage>
</organism>
<dbReference type="InParanoid" id="T0R1D1"/>
<sequence>MASTTKPSPLRREAEDRVRLRREELKKLCVVQDVKNHVSLAKYFQRAHVMYRQCQLYAIQRDYDHAYIYLWLMVLLFQYRIPQHREYHQTKYAAEKARLNDVAH</sequence>
<name>T0R1D1_SAPDV</name>
<evidence type="ECO:0000313" key="3">
    <source>
        <dbReference type="Proteomes" id="UP000030762"/>
    </source>
</evidence>
<gene>
    <name evidence="2" type="ORF">SDRG_16324</name>
</gene>
<dbReference type="Proteomes" id="UP000030762">
    <property type="component" value="Unassembled WGS sequence"/>
</dbReference>
<reference evidence="2 3" key="1">
    <citation type="submission" date="2012-04" db="EMBL/GenBank/DDBJ databases">
        <title>The Genome Sequence of Saprolegnia declina VS20.</title>
        <authorList>
            <consortium name="The Broad Institute Genome Sequencing Platform"/>
            <person name="Russ C."/>
            <person name="Nusbaum C."/>
            <person name="Tyler B."/>
            <person name="van West P."/>
            <person name="Dieguez-Uribeondo J."/>
            <person name="de Bruijn I."/>
            <person name="Tripathy S."/>
            <person name="Jiang R."/>
            <person name="Young S.K."/>
            <person name="Zeng Q."/>
            <person name="Gargeya S."/>
            <person name="Fitzgerald M."/>
            <person name="Haas B."/>
            <person name="Abouelleil A."/>
            <person name="Alvarado L."/>
            <person name="Arachchi H.M."/>
            <person name="Berlin A."/>
            <person name="Chapman S.B."/>
            <person name="Goldberg J."/>
            <person name="Griggs A."/>
            <person name="Gujja S."/>
            <person name="Hansen M."/>
            <person name="Howarth C."/>
            <person name="Imamovic A."/>
            <person name="Larimer J."/>
            <person name="McCowen C."/>
            <person name="Montmayeur A."/>
            <person name="Murphy C."/>
            <person name="Neiman D."/>
            <person name="Pearson M."/>
            <person name="Priest M."/>
            <person name="Roberts A."/>
            <person name="Saif S."/>
            <person name="Shea T."/>
            <person name="Sisk P."/>
            <person name="Sykes S."/>
            <person name="Wortman J."/>
            <person name="Nusbaum C."/>
            <person name="Birren B."/>
        </authorList>
    </citation>
    <scope>NUCLEOTIDE SEQUENCE [LARGE SCALE GENOMIC DNA]</scope>
    <source>
        <strain evidence="2 3">VS20</strain>
    </source>
</reference>
<dbReference type="STRING" id="1156394.T0R1D1"/>
<dbReference type="InterPro" id="IPR015063">
    <property type="entry name" value="USP8_dimer"/>
</dbReference>
<dbReference type="VEuPathDB" id="FungiDB:SDRG_16324"/>
<dbReference type="Gene3D" id="1.20.58.80">
    <property type="entry name" value="Phosphotransferase system, lactose/cellobiose-type IIA subunit"/>
    <property type="match status" value="1"/>
</dbReference>
<dbReference type="AlphaFoldDB" id="T0R1D1"/>
<dbReference type="GeneID" id="19957051"/>